<accession>A0ABD1SMU2</accession>
<evidence type="ECO:0000313" key="3">
    <source>
        <dbReference type="Proteomes" id="UP001604277"/>
    </source>
</evidence>
<sequence>MVSRANCFLEVTGSTPHMRGSFSMDSSSASVTSPAMSKESPGNDVEEVALRSKEIIDQSQSSEGEGRVSNFGFIPGGGGGPSFFPGMNSPPRNNFNGSVFNRSQEFFNRAIMNMRYFPQQGAMQHGMIPRYPGCPRPVPGNVNPAPPGIRFSTPGRGTSSSFPRPVPNKNFLEESRNVQMNGPDNQQSTCSTIVIKCKV</sequence>
<reference evidence="3" key="1">
    <citation type="submission" date="2024-07" db="EMBL/GenBank/DDBJ databases">
        <title>Two chromosome-level genome assemblies of Korean endemic species Abeliophyllum distichum and Forsythia ovata (Oleaceae).</title>
        <authorList>
            <person name="Jang H."/>
        </authorList>
    </citation>
    <scope>NUCLEOTIDE SEQUENCE [LARGE SCALE GENOMIC DNA]</scope>
</reference>
<dbReference type="Proteomes" id="UP001604277">
    <property type="component" value="Unassembled WGS sequence"/>
</dbReference>
<comment type="caution">
    <text evidence="2">The sequence shown here is derived from an EMBL/GenBank/DDBJ whole genome shotgun (WGS) entry which is preliminary data.</text>
</comment>
<dbReference type="AlphaFoldDB" id="A0ABD1SMU2"/>
<organism evidence="2 3">
    <name type="scientific">Forsythia ovata</name>
    <dbReference type="NCBI Taxonomy" id="205694"/>
    <lineage>
        <taxon>Eukaryota</taxon>
        <taxon>Viridiplantae</taxon>
        <taxon>Streptophyta</taxon>
        <taxon>Embryophyta</taxon>
        <taxon>Tracheophyta</taxon>
        <taxon>Spermatophyta</taxon>
        <taxon>Magnoliopsida</taxon>
        <taxon>eudicotyledons</taxon>
        <taxon>Gunneridae</taxon>
        <taxon>Pentapetalae</taxon>
        <taxon>asterids</taxon>
        <taxon>lamiids</taxon>
        <taxon>Lamiales</taxon>
        <taxon>Oleaceae</taxon>
        <taxon>Forsythieae</taxon>
        <taxon>Forsythia</taxon>
    </lineage>
</organism>
<feature type="compositionally biased region" description="Low complexity" evidence="1">
    <location>
        <begin position="21"/>
        <end position="37"/>
    </location>
</feature>
<gene>
    <name evidence="2" type="ORF">Fot_35878</name>
</gene>
<evidence type="ECO:0000313" key="2">
    <source>
        <dbReference type="EMBL" id="KAL2502030.1"/>
    </source>
</evidence>
<keyword evidence="3" id="KW-1185">Reference proteome</keyword>
<evidence type="ECO:0000256" key="1">
    <source>
        <dbReference type="SAM" id="MobiDB-lite"/>
    </source>
</evidence>
<proteinExistence type="predicted"/>
<protein>
    <submittedName>
        <fullName evidence="2">Uncharacterized protein</fullName>
    </submittedName>
</protein>
<dbReference type="EMBL" id="JBFOLJ010000010">
    <property type="protein sequence ID" value="KAL2502030.1"/>
    <property type="molecule type" value="Genomic_DNA"/>
</dbReference>
<feature type="region of interest" description="Disordered" evidence="1">
    <location>
        <begin position="18"/>
        <end position="46"/>
    </location>
</feature>
<name>A0ABD1SMU2_9LAMI</name>